<feature type="domain" description="Thioredoxin" evidence="7">
    <location>
        <begin position="61"/>
        <end position="241"/>
    </location>
</feature>
<evidence type="ECO:0000256" key="6">
    <source>
        <dbReference type="SAM" id="Phobius"/>
    </source>
</evidence>
<evidence type="ECO:0000313" key="8">
    <source>
        <dbReference type="EMBL" id="PJA45845.1"/>
    </source>
</evidence>
<keyword evidence="4" id="KW-1015">Disulfide bond</keyword>
<evidence type="ECO:0000313" key="9">
    <source>
        <dbReference type="Proteomes" id="UP000229385"/>
    </source>
</evidence>
<keyword evidence="2" id="KW-0732">Signal</keyword>
<dbReference type="GO" id="GO:0016491">
    <property type="term" value="F:oxidoreductase activity"/>
    <property type="evidence" value="ECO:0007669"/>
    <property type="project" value="UniProtKB-KW"/>
</dbReference>
<dbReference type="Proteomes" id="UP000229385">
    <property type="component" value="Unassembled WGS sequence"/>
</dbReference>
<dbReference type="InterPro" id="IPR013766">
    <property type="entry name" value="Thioredoxin_domain"/>
</dbReference>
<dbReference type="EMBL" id="PFWU01000018">
    <property type="protein sequence ID" value="PJA45845.1"/>
    <property type="molecule type" value="Genomic_DNA"/>
</dbReference>
<dbReference type="Gene3D" id="3.40.30.10">
    <property type="entry name" value="Glutaredoxin"/>
    <property type="match status" value="1"/>
</dbReference>
<evidence type="ECO:0000259" key="7">
    <source>
        <dbReference type="PROSITE" id="PS51352"/>
    </source>
</evidence>
<evidence type="ECO:0000256" key="3">
    <source>
        <dbReference type="ARBA" id="ARBA00023002"/>
    </source>
</evidence>
<comment type="caution">
    <text evidence="8">The sequence shown here is derived from an EMBL/GenBank/DDBJ whole genome shotgun (WGS) entry which is preliminary data.</text>
</comment>
<sequence>METEGQIHQKRNWIGGIATAAILVLLGLFVWRVVYFANAIQSGEITPGSYDFTSAFTTSTALVSAPLPDGEFETATFDDPSFGASTAAVEIVEFADFGCPYSRESSLVVRALAEKYPEDVFFVYRDFPITEIHPVAQVAAEAAECARDQEKFWEYHDKLYQNQSGLTEADLTIFADELNMDTTLFDFCLASGKYTDEVIEDYADGFEAGVRGTPTFFINGNRIPGAIPAEILEAIIESVIHTGEI</sequence>
<evidence type="ECO:0000256" key="5">
    <source>
        <dbReference type="ARBA" id="ARBA00023284"/>
    </source>
</evidence>
<evidence type="ECO:0000256" key="2">
    <source>
        <dbReference type="ARBA" id="ARBA00022729"/>
    </source>
</evidence>
<keyword evidence="6" id="KW-0472">Membrane</keyword>
<keyword evidence="6" id="KW-1133">Transmembrane helix</keyword>
<keyword evidence="6" id="KW-0812">Transmembrane</keyword>
<feature type="transmembrane region" description="Helical" evidence="6">
    <location>
        <begin position="12"/>
        <end position="31"/>
    </location>
</feature>
<keyword evidence="5" id="KW-0676">Redox-active center</keyword>
<gene>
    <name evidence="8" type="ORF">CO174_01485</name>
</gene>
<reference evidence="9" key="1">
    <citation type="submission" date="2017-09" db="EMBL/GenBank/DDBJ databases">
        <title>Depth-based differentiation of microbial function through sediment-hosted aquifers and enrichment of novel symbionts in the deep terrestrial subsurface.</title>
        <authorList>
            <person name="Probst A.J."/>
            <person name="Ladd B."/>
            <person name="Jarett J.K."/>
            <person name="Geller-Mcgrath D.E."/>
            <person name="Sieber C.M.K."/>
            <person name="Emerson J.B."/>
            <person name="Anantharaman K."/>
            <person name="Thomas B.C."/>
            <person name="Malmstrom R."/>
            <person name="Stieglmeier M."/>
            <person name="Klingl A."/>
            <person name="Woyke T."/>
            <person name="Ryan C.M."/>
            <person name="Banfield J.F."/>
        </authorList>
    </citation>
    <scope>NUCLEOTIDE SEQUENCE [LARGE SCALE GENOMIC DNA]</scope>
</reference>
<dbReference type="InterPro" id="IPR012336">
    <property type="entry name" value="Thioredoxin-like_fold"/>
</dbReference>
<evidence type="ECO:0000256" key="4">
    <source>
        <dbReference type="ARBA" id="ARBA00023157"/>
    </source>
</evidence>
<dbReference type="PANTHER" id="PTHR13887:SF14">
    <property type="entry name" value="DISULFIDE BOND FORMATION PROTEIN D"/>
    <property type="match status" value="1"/>
</dbReference>
<dbReference type="PROSITE" id="PS51352">
    <property type="entry name" value="THIOREDOXIN_2"/>
    <property type="match status" value="1"/>
</dbReference>
<dbReference type="InterPro" id="IPR036249">
    <property type="entry name" value="Thioredoxin-like_sf"/>
</dbReference>
<dbReference type="Pfam" id="PF13462">
    <property type="entry name" value="Thioredoxin_4"/>
    <property type="match status" value="1"/>
</dbReference>
<keyword evidence="3" id="KW-0560">Oxidoreductase</keyword>
<evidence type="ECO:0000256" key="1">
    <source>
        <dbReference type="ARBA" id="ARBA00005791"/>
    </source>
</evidence>
<dbReference type="SUPFAM" id="SSF52833">
    <property type="entry name" value="Thioredoxin-like"/>
    <property type="match status" value="1"/>
</dbReference>
<protein>
    <recommendedName>
        <fullName evidence="7">Thioredoxin domain-containing protein</fullName>
    </recommendedName>
</protein>
<dbReference type="PANTHER" id="PTHR13887">
    <property type="entry name" value="GLUTATHIONE S-TRANSFERASE KAPPA"/>
    <property type="match status" value="1"/>
</dbReference>
<name>A0A2M7XDC1_9BACT</name>
<organism evidence="8 9">
    <name type="scientific">Candidatus Uhrbacteria bacterium CG_4_9_14_3_um_filter_50_9</name>
    <dbReference type="NCBI Taxonomy" id="1975035"/>
    <lineage>
        <taxon>Bacteria</taxon>
        <taxon>Candidatus Uhriibacteriota</taxon>
    </lineage>
</organism>
<dbReference type="AlphaFoldDB" id="A0A2M7XDC1"/>
<comment type="similarity">
    <text evidence="1">Belongs to the thioredoxin family. DsbA subfamily.</text>
</comment>
<proteinExistence type="inferred from homology"/>
<accession>A0A2M7XDC1</accession>